<dbReference type="GO" id="GO:0071036">
    <property type="term" value="P:nuclear polyadenylation-dependent snoRNA catabolic process"/>
    <property type="evidence" value="ECO:0007669"/>
    <property type="project" value="TreeGrafter"/>
</dbReference>
<evidence type="ECO:0000259" key="8">
    <source>
        <dbReference type="PROSITE" id="PS50158"/>
    </source>
</evidence>
<dbReference type="GO" id="GO:0003723">
    <property type="term" value="F:RNA binding"/>
    <property type="evidence" value="ECO:0007669"/>
    <property type="project" value="TreeGrafter"/>
</dbReference>
<dbReference type="InParanoid" id="D5GAL9"/>
<feature type="domain" description="CCHC-type" evidence="8">
    <location>
        <begin position="281"/>
        <end position="297"/>
    </location>
</feature>
<dbReference type="GO" id="GO:0071031">
    <property type="term" value="P:nuclear mRNA surveillance of mRNA 3'-end processing"/>
    <property type="evidence" value="ECO:0007669"/>
    <property type="project" value="TreeGrafter"/>
</dbReference>
<dbReference type="STRING" id="656061.D5GAL9"/>
<dbReference type="GO" id="GO:0031499">
    <property type="term" value="C:TRAMP complex"/>
    <property type="evidence" value="ECO:0007669"/>
    <property type="project" value="TreeGrafter"/>
</dbReference>
<dbReference type="InterPro" id="IPR001878">
    <property type="entry name" value="Znf_CCHC"/>
</dbReference>
<evidence type="ECO:0000256" key="7">
    <source>
        <dbReference type="PROSITE-ProRule" id="PRU00047"/>
    </source>
</evidence>
<dbReference type="GeneID" id="9187729"/>
<evidence type="ECO:0000256" key="2">
    <source>
        <dbReference type="ARBA" id="ARBA00022723"/>
    </source>
</evidence>
<organism evidence="9 10">
    <name type="scientific">Tuber melanosporum (strain Mel28)</name>
    <name type="common">Perigord black truffle</name>
    <dbReference type="NCBI Taxonomy" id="656061"/>
    <lineage>
        <taxon>Eukaryota</taxon>
        <taxon>Fungi</taxon>
        <taxon>Dikarya</taxon>
        <taxon>Ascomycota</taxon>
        <taxon>Pezizomycotina</taxon>
        <taxon>Pezizomycetes</taxon>
        <taxon>Pezizales</taxon>
        <taxon>Tuberaceae</taxon>
        <taxon>Tuber</taxon>
    </lineage>
</organism>
<evidence type="ECO:0000256" key="5">
    <source>
        <dbReference type="ARBA" id="ARBA00022833"/>
    </source>
</evidence>
<dbReference type="SUPFAM" id="SSF57756">
    <property type="entry name" value="Retrovirus zinc finger-like domains"/>
    <property type="match status" value="2"/>
</dbReference>
<dbReference type="HOGENOM" id="CLU_024213_0_0_1"/>
<dbReference type="OMA" id="SEMGHIS"/>
<reference evidence="9 10" key="1">
    <citation type="journal article" date="2010" name="Nature">
        <title>Perigord black truffle genome uncovers evolutionary origins and mechanisms of symbiosis.</title>
        <authorList>
            <person name="Martin F."/>
            <person name="Kohler A."/>
            <person name="Murat C."/>
            <person name="Balestrini R."/>
            <person name="Coutinho P.M."/>
            <person name="Jaillon O."/>
            <person name="Montanini B."/>
            <person name="Morin E."/>
            <person name="Noel B."/>
            <person name="Percudani R."/>
            <person name="Porcel B."/>
            <person name="Rubini A."/>
            <person name="Amicucci A."/>
            <person name="Amselem J."/>
            <person name="Anthouard V."/>
            <person name="Arcioni S."/>
            <person name="Artiguenave F."/>
            <person name="Aury J.M."/>
            <person name="Ballario P."/>
            <person name="Bolchi A."/>
            <person name="Brenna A."/>
            <person name="Brun A."/>
            <person name="Buee M."/>
            <person name="Cantarel B."/>
            <person name="Chevalier G."/>
            <person name="Couloux A."/>
            <person name="Da Silva C."/>
            <person name="Denoeud F."/>
            <person name="Duplessis S."/>
            <person name="Ghignone S."/>
            <person name="Hilselberger B."/>
            <person name="Iotti M."/>
            <person name="Marcais B."/>
            <person name="Mello A."/>
            <person name="Miranda M."/>
            <person name="Pacioni G."/>
            <person name="Quesneville H."/>
            <person name="Riccioni C."/>
            <person name="Ruotolo R."/>
            <person name="Splivallo R."/>
            <person name="Stocchi V."/>
            <person name="Tisserant E."/>
            <person name="Viscomi A.R."/>
            <person name="Zambonelli A."/>
            <person name="Zampieri E."/>
            <person name="Henrissat B."/>
            <person name="Lebrun M.H."/>
            <person name="Paolocci F."/>
            <person name="Bonfante P."/>
            <person name="Ottonello S."/>
            <person name="Wincker P."/>
        </authorList>
    </citation>
    <scope>NUCLEOTIDE SEQUENCE [LARGE SCALE GENOMIC DNA]</scope>
    <source>
        <strain evidence="9 10">Mel28</strain>
    </source>
</reference>
<dbReference type="eggNOG" id="KOG0335">
    <property type="taxonomic scope" value="Eukaryota"/>
</dbReference>
<dbReference type="GO" id="GO:0008270">
    <property type="term" value="F:zinc ion binding"/>
    <property type="evidence" value="ECO:0007669"/>
    <property type="project" value="UniProtKB-KW"/>
</dbReference>
<dbReference type="RefSeq" id="XP_002837371.1">
    <property type="nucleotide sequence ID" value="XM_002837325.1"/>
</dbReference>
<dbReference type="AlphaFoldDB" id="D5GAL9"/>
<dbReference type="InterPro" id="IPR036875">
    <property type="entry name" value="Znf_CCHC_sf"/>
</dbReference>
<evidence type="ECO:0000256" key="3">
    <source>
        <dbReference type="ARBA" id="ARBA00022737"/>
    </source>
</evidence>
<proteinExistence type="predicted"/>
<evidence type="ECO:0000313" key="9">
    <source>
        <dbReference type="EMBL" id="CAZ81562.1"/>
    </source>
</evidence>
<dbReference type="PROSITE" id="PS50158">
    <property type="entry name" value="ZF_CCHC"/>
    <property type="match status" value="2"/>
</dbReference>
<sequence length="302" mass="34240">MSGWNDLIPASGGSNDGHFTATCTNPRKLDLSHIVDRSQEEAWDLMTKASQRRDFDGFKQHMLEYLKASPGTRLDEIEKAMRTQGLNYWIYALEREPAYNEVIVGPSGELDCKYVWTLNTSARPRRSRAIAHRMASTPEENMQRLKFAGEIMPETRPFCHTCKSKGHTSKKCEVERPEDEMTRVVLKCTNCDGLDHRRRDCPEPRKVEVNRNACRNCGDEGHRASDCTVPRQADENTECRKCGKSVYMSFELAVFSSDANGGASKTVGHFSKDCTNERVPKCRNCDERGHVGKDCPKPRDIT</sequence>
<dbReference type="GO" id="GO:0071035">
    <property type="term" value="P:nuclear polyadenylation-dependent rRNA catabolic process"/>
    <property type="evidence" value="ECO:0007669"/>
    <property type="project" value="TreeGrafter"/>
</dbReference>
<dbReference type="PANTHER" id="PTHR46543:SF1">
    <property type="entry name" value="ZINC FINGER CCHC DOMAIN-CONTAINING PROTEIN 7"/>
    <property type="match status" value="1"/>
</dbReference>
<accession>D5GAL9</accession>
<evidence type="ECO:0000256" key="1">
    <source>
        <dbReference type="ARBA" id="ARBA00004123"/>
    </source>
</evidence>
<evidence type="ECO:0000313" key="10">
    <source>
        <dbReference type="Proteomes" id="UP000006911"/>
    </source>
</evidence>
<keyword evidence="2" id="KW-0479">Metal-binding</keyword>
<dbReference type="GO" id="GO:0071039">
    <property type="term" value="P:nuclear polyadenylation-dependent CUT catabolic process"/>
    <property type="evidence" value="ECO:0007669"/>
    <property type="project" value="TreeGrafter"/>
</dbReference>
<dbReference type="GO" id="GO:0071037">
    <property type="term" value="P:nuclear polyadenylation-dependent snRNA catabolic process"/>
    <property type="evidence" value="ECO:0007669"/>
    <property type="project" value="TreeGrafter"/>
</dbReference>
<dbReference type="SMART" id="SM00343">
    <property type="entry name" value="ZnF_C2HC"/>
    <property type="match status" value="5"/>
</dbReference>
<dbReference type="GO" id="GO:0071038">
    <property type="term" value="P:TRAMP-dependent tRNA surveillance pathway"/>
    <property type="evidence" value="ECO:0007669"/>
    <property type="project" value="TreeGrafter"/>
</dbReference>
<protein>
    <submittedName>
        <fullName evidence="9">(Perigord truffle) hypothetical protein</fullName>
    </submittedName>
</protein>
<keyword evidence="6" id="KW-0539">Nucleus</keyword>
<feature type="domain" description="CCHC-type" evidence="8">
    <location>
        <begin position="214"/>
        <end position="227"/>
    </location>
</feature>
<keyword evidence="10" id="KW-1185">Reference proteome</keyword>
<dbReference type="Proteomes" id="UP000006911">
    <property type="component" value="Unassembled WGS sequence"/>
</dbReference>
<dbReference type="EMBL" id="FN430079">
    <property type="protein sequence ID" value="CAZ81562.1"/>
    <property type="molecule type" value="Genomic_DNA"/>
</dbReference>
<keyword evidence="5" id="KW-0862">Zinc</keyword>
<dbReference type="InterPro" id="IPR051644">
    <property type="entry name" value="TRAMP_AT-DNA-binding"/>
</dbReference>
<keyword evidence="3" id="KW-0677">Repeat</keyword>
<comment type="subcellular location">
    <subcellularLocation>
        <location evidence="1">Nucleus</location>
    </subcellularLocation>
</comment>
<name>D5GAL9_TUBMM</name>
<gene>
    <name evidence="9" type="ORF">GSTUM_00003678001</name>
</gene>
<keyword evidence="4 7" id="KW-0863">Zinc-finger</keyword>
<evidence type="ECO:0000256" key="4">
    <source>
        <dbReference type="ARBA" id="ARBA00022771"/>
    </source>
</evidence>
<dbReference type="Pfam" id="PF00098">
    <property type="entry name" value="zf-CCHC"/>
    <property type="match status" value="3"/>
</dbReference>
<dbReference type="Gene3D" id="4.10.60.10">
    <property type="entry name" value="Zinc finger, CCHC-type"/>
    <property type="match status" value="3"/>
</dbReference>
<dbReference type="PANTHER" id="PTHR46543">
    <property type="entry name" value="ZINC FINGER CCHC DOMAIN-CONTAINING PROTEIN 7"/>
    <property type="match status" value="1"/>
</dbReference>
<evidence type="ECO:0000256" key="6">
    <source>
        <dbReference type="ARBA" id="ARBA00023242"/>
    </source>
</evidence>
<dbReference type="KEGG" id="tml:GSTUM_00003678001"/>